<dbReference type="Pfam" id="PF00018">
    <property type="entry name" value="SH3_1"/>
    <property type="match status" value="1"/>
</dbReference>
<dbReference type="Gene3D" id="2.30.30.40">
    <property type="entry name" value="SH3 Domains"/>
    <property type="match status" value="1"/>
</dbReference>
<sequence length="233" mass="24271">MSPQDPQTAALLAHVVSQIEQNVEFLASQNYISQADASAILTKLPNSNQATNHSAGPIASLAGRISNLGINRTPSAARAVPPPPPPSRALPQAKALWAYSSNDAEDLSFAPGDIIEIVEETNADWWTGRVNGKQGLFPSTYVEKLPEVQLPTPNATPAPTKAYKPFGAAMHGTNMPPPPGQGVNSVGLQEKPGTEAKKDKYGQYKNTLAHSAVGGVGFGAGSAIGGGLVRAIF</sequence>
<feature type="domain" description="SH3" evidence="3">
    <location>
        <begin position="88"/>
        <end position="147"/>
    </location>
</feature>
<name>A0A8H8CM59_PSICU</name>
<evidence type="ECO:0000259" key="3">
    <source>
        <dbReference type="PROSITE" id="PS50002"/>
    </source>
</evidence>
<dbReference type="EMBL" id="JAFIQS010000004">
    <property type="protein sequence ID" value="KAG5170526.1"/>
    <property type="molecule type" value="Genomic_DNA"/>
</dbReference>
<evidence type="ECO:0000256" key="1">
    <source>
        <dbReference type="ARBA" id="ARBA00022443"/>
    </source>
</evidence>
<dbReference type="OrthoDB" id="5983572at2759"/>
<gene>
    <name evidence="4" type="ORF">JR316_004915</name>
</gene>
<dbReference type="SUPFAM" id="SSF50044">
    <property type="entry name" value="SH3-domain"/>
    <property type="match status" value="1"/>
</dbReference>
<dbReference type="GO" id="GO:0008289">
    <property type="term" value="F:lipid binding"/>
    <property type="evidence" value="ECO:0007669"/>
    <property type="project" value="TreeGrafter"/>
</dbReference>
<dbReference type="FunFam" id="2.30.30.40:FF:000072">
    <property type="entry name" value="Unconventional Myosin IB"/>
    <property type="match status" value="1"/>
</dbReference>
<dbReference type="GO" id="GO:0097320">
    <property type="term" value="P:plasma membrane tubulation"/>
    <property type="evidence" value="ECO:0007669"/>
    <property type="project" value="TreeGrafter"/>
</dbReference>
<reference evidence="4" key="1">
    <citation type="submission" date="2021-02" db="EMBL/GenBank/DDBJ databases">
        <title>Psilocybe cubensis genome.</title>
        <authorList>
            <person name="Mckernan K.J."/>
            <person name="Crawford S."/>
            <person name="Trippe A."/>
            <person name="Kane L.T."/>
            <person name="Mclaughlin S."/>
        </authorList>
    </citation>
    <scope>NUCLEOTIDE SEQUENCE [LARGE SCALE GENOMIC DNA]</scope>
    <source>
        <strain evidence="4">MGC-MH-2018</strain>
    </source>
</reference>
<dbReference type="InterPro" id="IPR001452">
    <property type="entry name" value="SH3_domain"/>
</dbReference>
<accession>A0A8H8CM59</accession>
<dbReference type="PANTHER" id="PTHR47174">
    <property type="entry name" value="BRIDGING INTEGRATOR 3"/>
    <property type="match status" value="1"/>
</dbReference>
<dbReference type="InterPro" id="IPR046982">
    <property type="entry name" value="BIN3/RVS161-like"/>
</dbReference>
<comment type="caution">
    <text evidence="4">The sequence shown here is derived from an EMBL/GenBank/DDBJ whole genome shotgun (WGS) entry which is preliminary data.</text>
</comment>
<dbReference type="SMART" id="SM00326">
    <property type="entry name" value="SH3"/>
    <property type="match status" value="1"/>
</dbReference>
<keyword evidence="1 2" id="KW-0728">SH3 domain</keyword>
<dbReference type="GO" id="GO:0006897">
    <property type="term" value="P:endocytosis"/>
    <property type="evidence" value="ECO:0007669"/>
    <property type="project" value="InterPro"/>
</dbReference>
<organism evidence="4">
    <name type="scientific">Psilocybe cubensis</name>
    <name type="common">Psychedelic mushroom</name>
    <name type="synonym">Stropharia cubensis</name>
    <dbReference type="NCBI Taxonomy" id="181762"/>
    <lineage>
        <taxon>Eukaryota</taxon>
        <taxon>Fungi</taxon>
        <taxon>Dikarya</taxon>
        <taxon>Basidiomycota</taxon>
        <taxon>Agaricomycotina</taxon>
        <taxon>Agaricomycetes</taxon>
        <taxon>Agaricomycetidae</taxon>
        <taxon>Agaricales</taxon>
        <taxon>Agaricineae</taxon>
        <taxon>Strophariaceae</taxon>
        <taxon>Psilocybe</taxon>
    </lineage>
</organism>
<dbReference type="PROSITE" id="PS50002">
    <property type="entry name" value="SH3"/>
    <property type="match status" value="1"/>
</dbReference>
<dbReference type="InterPro" id="IPR036028">
    <property type="entry name" value="SH3-like_dom_sf"/>
</dbReference>
<dbReference type="GO" id="GO:0043332">
    <property type="term" value="C:mating projection tip"/>
    <property type="evidence" value="ECO:0007669"/>
    <property type="project" value="TreeGrafter"/>
</dbReference>
<dbReference type="GO" id="GO:0030479">
    <property type="term" value="C:actin cortical patch"/>
    <property type="evidence" value="ECO:0007669"/>
    <property type="project" value="TreeGrafter"/>
</dbReference>
<protein>
    <recommendedName>
        <fullName evidence="3">SH3 domain-containing protein</fullName>
    </recommendedName>
</protein>
<dbReference type="GO" id="GO:1990528">
    <property type="term" value="C:Rvs161p-Rvs167p complex"/>
    <property type="evidence" value="ECO:0007669"/>
    <property type="project" value="TreeGrafter"/>
</dbReference>
<dbReference type="GO" id="GO:0031097">
    <property type="term" value="C:medial cortex"/>
    <property type="evidence" value="ECO:0007669"/>
    <property type="project" value="TreeGrafter"/>
</dbReference>
<dbReference type="PRINTS" id="PR00499">
    <property type="entry name" value="P67PHOX"/>
</dbReference>
<evidence type="ECO:0000256" key="2">
    <source>
        <dbReference type="PROSITE-ProRule" id="PRU00192"/>
    </source>
</evidence>
<dbReference type="PRINTS" id="PR00452">
    <property type="entry name" value="SH3DOMAIN"/>
</dbReference>
<dbReference type="GO" id="GO:0051666">
    <property type="term" value="P:actin cortical patch localization"/>
    <property type="evidence" value="ECO:0007669"/>
    <property type="project" value="InterPro"/>
</dbReference>
<evidence type="ECO:0000313" key="4">
    <source>
        <dbReference type="EMBL" id="KAG5170526.1"/>
    </source>
</evidence>
<proteinExistence type="predicted"/>
<dbReference type="PANTHER" id="PTHR47174:SF1">
    <property type="entry name" value="REDUCED VIABILITY UPON STARVATION PROTEIN 167"/>
    <property type="match status" value="1"/>
</dbReference>
<dbReference type="AlphaFoldDB" id="A0A8H8CM59"/>